<comment type="caution">
    <text evidence="1">The sequence shown here is derived from an EMBL/GenBank/DDBJ whole genome shotgun (WGS) entry which is preliminary data.</text>
</comment>
<proteinExistence type="predicted"/>
<reference evidence="1 2" key="1">
    <citation type="journal article" date="2017" name="Antonie Van Leeuwenhoek">
        <title>Rhizobium rhizosphaerae sp. nov., a novel species isolated from rice rhizosphere.</title>
        <authorList>
            <person name="Zhao J.J."/>
            <person name="Zhang J."/>
            <person name="Zhang R.J."/>
            <person name="Zhang C.W."/>
            <person name="Yin H.Q."/>
            <person name="Zhang X.X."/>
        </authorList>
    </citation>
    <scope>NUCLEOTIDE SEQUENCE [LARGE SCALE GENOMIC DNA]</scope>
    <source>
        <strain evidence="1 2">KMM 241</strain>
    </source>
</reference>
<dbReference type="EMBL" id="BAEP01000075">
    <property type="protein sequence ID" value="GAC26380.1"/>
    <property type="molecule type" value="Genomic_DNA"/>
</dbReference>
<evidence type="ECO:0000313" key="1">
    <source>
        <dbReference type="EMBL" id="GAC26380.1"/>
    </source>
</evidence>
<protein>
    <submittedName>
        <fullName evidence="1">Uncharacterized protein</fullName>
    </submittedName>
</protein>
<dbReference type="AlphaFoldDB" id="K6ZSU0"/>
<name>K6ZSU0_9ALTE</name>
<organism evidence="1 2">
    <name type="scientific">Paraglaciecola mesophila KMM 241</name>
    <dbReference type="NCBI Taxonomy" id="1128912"/>
    <lineage>
        <taxon>Bacteria</taxon>
        <taxon>Pseudomonadati</taxon>
        <taxon>Pseudomonadota</taxon>
        <taxon>Gammaproteobacteria</taxon>
        <taxon>Alteromonadales</taxon>
        <taxon>Alteromonadaceae</taxon>
        <taxon>Paraglaciecola</taxon>
    </lineage>
</organism>
<accession>K6ZSU0</accession>
<evidence type="ECO:0000313" key="2">
    <source>
        <dbReference type="Proteomes" id="UP000006263"/>
    </source>
</evidence>
<gene>
    <name evidence="1" type="ORF">GMES_4107</name>
</gene>
<dbReference type="Proteomes" id="UP000006263">
    <property type="component" value="Unassembled WGS sequence"/>
</dbReference>
<sequence>MSQATFRKRLKAQQCNINFLLKQVKFDQTYLDRRAALVAQNSFSHG</sequence>